<dbReference type="PIRSF" id="PIRSF016550">
    <property type="entry name" value="Rab_ger_ger_transf_A_euk"/>
    <property type="match status" value="1"/>
</dbReference>
<dbReference type="GO" id="GO:0005634">
    <property type="term" value="C:nucleus"/>
    <property type="evidence" value="ECO:0007669"/>
    <property type="project" value="TreeGrafter"/>
</dbReference>
<dbReference type="GO" id="GO:0006886">
    <property type="term" value="P:intracellular protein transport"/>
    <property type="evidence" value="ECO:0007669"/>
    <property type="project" value="InterPro"/>
</dbReference>
<accession>A0AB40D5W3</accession>
<dbReference type="PANTHER" id="PTHR11787">
    <property type="entry name" value="RAB GDP-DISSOCIATION INHIBITOR"/>
    <property type="match status" value="1"/>
</dbReference>
<dbReference type="GO" id="GO:0016192">
    <property type="term" value="P:vesicle-mediated transport"/>
    <property type="evidence" value="ECO:0007669"/>
    <property type="project" value="TreeGrafter"/>
</dbReference>
<evidence type="ECO:0000256" key="5">
    <source>
        <dbReference type="PIRNR" id="PIRNR016550"/>
    </source>
</evidence>
<dbReference type="PANTHER" id="PTHR11787:SF4">
    <property type="entry name" value="CHM, RAB ESCORT PROTEIN 1"/>
    <property type="match status" value="1"/>
</dbReference>
<proteinExistence type="inferred from homology"/>
<dbReference type="InterPro" id="IPR036188">
    <property type="entry name" value="FAD/NAD-bd_sf"/>
</dbReference>
<dbReference type="Gene3D" id="3.30.519.10">
    <property type="entry name" value="Guanine Nucleotide Dissociation Inhibitor, domain 2"/>
    <property type="match status" value="1"/>
</dbReference>
<evidence type="ECO:0000313" key="6">
    <source>
        <dbReference type="Proteomes" id="UP001515500"/>
    </source>
</evidence>
<dbReference type="Gene3D" id="1.10.405.10">
    <property type="entry name" value="Guanine Nucleotide Dissociation Inhibitor, domain 1"/>
    <property type="match status" value="1"/>
</dbReference>
<keyword evidence="4 5" id="KW-0963">Cytoplasm</keyword>
<dbReference type="Pfam" id="PF00996">
    <property type="entry name" value="GDI"/>
    <property type="match status" value="1"/>
</dbReference>
<dbReference type="RefSeq" id="XP_039146803.1">
    <property type="nucleotide sequence ID" value="XM_039290869.1"/>
</dbReference>
<dbReference type="InterPro" id="IPR018203">
    <property type="entry name" value="GDP_dissociation_inhibitor"/>
</dbReference>
<dbReference type="GO" id="GO:0005829">
    <property type="term" value="C:cytosol"/>
    <property type="evidence" value="ECO:0007669"/>
    <property type="project" value="TreeGrafter"/>
</dbReference>
<evidence type="ECO:0000256" key="4">
    <source>
        <dbReference type="ARBA" id="ARBA00022490"/>
    </source>
</evidence>
<dbReference type="InterPro" id="IPR001738">
    <property type="entry name" value="Rab_escort"/>
</dbReference>
<dbReference type="GO" id="GO:0005968">
    <property type="term" value="C:Rab-protein geranylgeranyltransferase complex"/>
    <property type="evidence" value="ECO:0007669"/>
    <property type="project" value="UniProtKB-UniRule"/>
</dbReference>
<comment type="similarity">
    <text evidence="2 5">Belongs to the Rab GDI family.</text>
</comment>
<dbReference type="Gene3D" id="3.50.50.60">
    <property type="entry name" value="FAD/NAD(P)-binding domain"/>
    <property type="match status" value="1"/>
</dbReference>
<sequence>MADEMASSQSQYPTIDPGEFDLVVYGTGLPESLLAAAAAVAGKTVLHLDSNAIYGSLFSSVPISSLPSVFEDSPLFSEIETFGSAPEASRGFLLDIHGPRVLFCGDPMVDLLIKSGASHHVEFKSVDGSLIFWDGRLCPVPDSRQGIFRDRSLGLAEKSQMMKFLKLVRDHIGLDGKEGGDGSGSIAEEDLEIPFVDFLEKQRLPPKIKSIILYAITFADYDQDGGESCKKLMKTKEGIESIALYSSSIGRFPNAMGAFIYPMYGQGELPQAFCRCAAVKGALYVLRMPVVSLLMDEQNKLCKGVRLTSGQEILSSQLVMNPSFVVQNSESHMQSAREGLNSSNLLGKVARGICITNCSVQPELSNILLVFPPRSLHSEQLASVRALQLSSNVSVCPQGYFVVYLSTLCDDAILGKECLHAAINALFSSSSSETSTSSNNGDPEPKPTLLWSCVYIQEISQASCDAALCSCPTPDGNLDYRDILETTKKLYHSMYPDEEFFPESAASVNAEDDGALSD</sequence>
<dbReference type="GeneID" id="120284041"/>
<dbReference type="PRINTS" id="PR00891">
    <property type="entry name" value="RABGDIREP"/>
</dbReference>
<keyword evidence="3 5" id="KW-0343">GTPase activation</keyword>
<protein>
    <recommendedName>
        <fullName evidence="5">Rab escort protein 1</fullName>
    </recommendedName>
</protein>
<dbReference type="Proteomes" id="UP001515500">
    <property type="component" value="Chromosome 3"/>
</dbReference>
<dbReference type="GO" id="GO:0007264">
    <property type="term" value="P:small GTPase-mediated signal transduction"/>
    <property type="evidence" value="ECO:0007669"/>
    <property type="project" value="UniProtKB-UniRule"/>
</dbReference>
<dbReference type="SUPFAM" id="SSF54373">
    <property type="entry name" value="FAD-linked reductases, C-terminal domain"/>
    <property type="match status" value="1"/>
</dbReference>
<keyword evidence="6" id="KW-1185">Reference proteome</keyword>
<dbReference type="GO" id="GO:0005092">
    <property type="term" value="F:GDP-dissociation inhibitor activity"/>
    <property type="evidence" value="ECO:0007669"/>
    <property type="project" value="InterPro"/>
</dbReference>
<comment type="subcellular location">
    <subcellularLocation>
        <location evidence="1 5">Cytoplasm</location>
    </subcellularLocation>
</comment>
<evidence type="ECO:0000256" key="1">
    <source>
        <dbReference type="ARBA" id="ARBA00004496"/>
    </source>
</evidence>
<evidence type="ECO:0000256" key="2">
    <source>
        <dbReference type="ARBA" id="ARBA00005593"/>
    </source>
</evidence>
<evidence type="ECO:0000313" key="7">
    <source>
        <dbReference type="RefSeq" id="XP_039146803.1"/>
    </source>
</evidence>
<dbReference type="SUPFAM" id="SSF51905">
    <property type="entry name" value="FAD/NAD(P)-binding domain"/>
    <property type="match status" value="1"/>
</dbReference>
<gene>
    <name evidence="7" type="primary">LOC120284041</name>
</gene>
<evidence type="ECO:0000256" key="3">
    <source>
        <dbReference type="ARBA" id="ARBA00022468"/>
    </source>
</evidence>
<reference evidence="7" key="1">
    <citation type="submission" date="2025-08" db="UniProtKB">
        <authorList>
            <consortium name="RefSeq"/>
        </authorList>
    </citation>
    <scope>IDENTIFICATION</scope>
</reference>
<dbReference type="AlphaFoldDB" id="A0AB40D5W3"/>
<organism evidence="6 7">
    <name type="scientific">Dioscorea cayennensis subsp. rotundata</name>
    <name type="common">White Guinea yam</name>
    <name type="synonym">Dioscorea rotundata</name>
    <dbReference type="NCBI Taxonomy" id="55577"/>
    <lineage>
        <taxon>Eukaryota</taxon>
        <taxon>Viridiplantae</taxon>
        <taxon>Streptophyta</taxon>
        <taxon>Embryophyta</taxon>
        <taxon>Tracheophyta</taxon>
        <taxon>Spermatophyta</taxon>
        <taxon>Magnoliopsida</taxon>
        <taxon>Liliopsida</taxon>
        <taxon>Dioscoreales</taxon>
        <taxon>Dioscoreaceae</taxon>
        <taxon>Dioscorea</taxon>
    </lineage>
</organism>
<comment type="function">
    <text evidence="5">Substrate-binding subunit of the Rab geranylgeranyltransferase (GGTase) complex. Binds unprenylated Rab proteins.</text>
</comment>
<name>A0AB40D5W3_DIOCR</name>
<dbReference type="GO" id="GO:0005096">
    <property type="term" value="F:GTPase activator activity"/>
    <property type="evidence" value="ECO:0007669"/>
    <property type="project" value="UniProtKB-UniRule"/>
</dbReference>